<dbReference type="VEuPathDB" id="VectorBase:PPAPM1_004484"/>
<name>A0A1B0GM34_PHLPP</name>
<organism evidence="11 12">
    <name type="scientific">Phlebotomus papatasi</name>
    <name type="common">Sandfly</name>
    <dbReference type="NCBI Taxonomy" id="29031"/>
    <lineage>
        <taxon>Eukaryota</taxon>
        <taxon>Metazoa</taxon>
        <taxon>Ecdysozoa</taxon>
        <taxon>Arthropoda</taxon>
        <taxon>Hexapoda</taxon>
        <taxon>Insecta</taxon>
        <taxon>Pterygota</taxon>
        <taxon>Neoptera</taxon>
        <taxon>Endopterygota</taxon>
        <taxon>Diptera</taxon>
        <taxon>Nematocera</taxon>
        <taxon>Psychodoidea</taxon>
        <taxon>Psychodidae</taxon>
        <taxon>Phlebotomus</taxon>
        <taxon>Phlebotomus</taxon>
    </lineage>
</organism>
<keyword evidence="4" id="KW-0238">DNA-binding</keyword>
<evidence type="ECO:0000256" key="7">
    <source>
        <dbReference type="ARBA" id="ARBA00059086"/>
    </source>
</evidence>
<dbReference type="PROSITE" id="PS50888">
    <property type="entry name" value="BHLH"/>
    <property type="match status" value="1"/>
</dbReference>
<evidence type="ECO:0000256" key="1">
    <source>
        <dbReference type="ARBA" id="ARBA00022473"/>
    </source>
</evidence>
<dbReference type="PANTHER" id="PTHR23349:SF50">
    <property type="entry name" value="PROTEIN TWIST"/>
    <property type="match status" value="1"/>
</dbReference>
<dbReference type="Proteomes" id="UP000092462">
    <property type="component" value="Unassembled WGS sequence"/>
</dbReference>
<protein>
    <recommendedName>
        <fullName evidence="8">Protein twist</fullName>
    </recommendedName>
</protein>
<evidence type="ECO:0000256" key="3">
    <source>
        <dbReference type="ARBA" id="ARBA00023015"/>
    </source>
</evidence>
<dbReference type="FunFam" id="4.10.280.10:FF:000030">
    <property type="entry name" value="Twist transcription factor"/>
    <property type="match status" value="1"/>
</dbReference>
<dbReference type="GO" id="GO:0030154">
    <property type="term" value="P:cell differentiation"/>
    <property type="evidence" value="ECO:0007669"/>
    <property type="project" value="UniProtKB-KW"/>
</dbReference>
<evidence type="ECO:0000256" key="6">
    <source>
        <dbReference type="ARBA" id="ARBA00023242"/>
    </source>
</evidence>
<dbReference type="EMBL" id="AJVK01023907">
    <property type="status" value="NOT_ANNOTATED_CDS"/>
    <property type="molecule type" value="Genomic_DNA"/>
</dbReference>
<dbReference type="GO" id="GO:0046983">
    <property type="term" value="F:protein dimerization activity"/>
    <property type="evidence" value="ECO:0007669"/>
    <property type="project" value="InterPro"/>
</dbReference>
<dbReference type="InterPro" id="IPR011598">
    <property type="entry name" value="bHLH_dom"/>
</dbReference>
<evidence type="ECO:0000256" key="5">
    <source>
        <dbReference type="ARBA" id="ARBA00023163"/>
    </source>
</evidence>
<dbReference type="PANTHER" id="PTHR23349">
    <property type="entry name" value="BASIC HELIX-LOOP-HELIX TRANSCRIPTION FACTOR, TWIST"/>
    <property type="match status" value="1"/>
</dbReference>
<dbReference type="EnsemblMetazoa" id="PPAI002101-RA">
    <property type="protein sequence ID" value="PPAI002101-PA"/>
    <property type="gene ID" value="PPAI002101"/>
</dbReference>
<evidence type="ECO:0000259" key="10">
    <source>
        <dbReference type="PROSITE" id="PS50888"/>
    </source>
</evidence>
<accession>A0A1B0GM34</accession>
<dbReference type="InterPro" id="IPR050283">
    <property type="entry name" value="E-box_TF_Regulators"/>
</dbReference>
<evidence type="ECO:0000256" key="9">
    <source>
        <dbReference type="SAM" id="MobiDB-lite"/>
    </source>
</evidence>
<dbReference type="Pfam" id="PF00010">
    <property type="entry name" value="HLH"/>
    <property type="match status" value="1"/>
</dbReference>
<dbReference type="InterPro" id="IPR036638">
    <property type="entry name" value="HLH_DNA-bd_sf"/>
</dbReference>
<feature type="compositionally biased region" description="Basic residues" evidence="9">
    <location>
        <begin position="205"/>
        <end position="216"/>
    </location>
</feature>
<proteinExistence type="predicted"/>
<reference evidence="11" key="1">
    <citation type="submission" date="2022-08" db="UniProtKB">
        <authorList>
            <consortium name="EnsemblMetazoa"/>
        </authorList>
    </citation>
    <scope>IDENTIFICATION</scope>
    <source>
        <strain evidence="11">Israel</strain>
    </source>
</reference>
<evidence type="ECO:0000256" key="8">
    <source>
        <dbReference type="ARBA" id="ARBA00072365"/>
    </source>
</evidence>
<keyword evidence="2" id="KW-0221">Differentiation</keyword>
<dbReference type="GO" id="GO:0000977">
    <property type="term" value="F:RNA polymerase II transcription regulatory region sequence-specific DNA binding"/>
    <property type="evidence" value="ECO:0007669"/>
    <property type="project" value="TreeGrafter"/>
</dbReference>
<keyword evidence="12" id="KW-1185">Reference proteome</keyword>
<dbReference type="Gene3D" id="4.10.280.10">
    <property type="entry name" value="Helix-loop-helix DNA-binding domain"/>
    <property type="match status" value="1"/>
</dbReference>
<feature type="region of interest" description="Disordered" evidence="9">
    <location>
        <begin position="162"/>
        <end position="225"/>
    </location>
</feature>
<keyword evidence="3" id="KW-0805">Transcription regulation</keyword>
<keyword evidence="6" id="KW-0539">Nucleus</keyword>
<feature type="domain" description="BHLH" evidence="10">
    <location>
        <begin position="227"/>
        <end position="278"/>
    </location>
</feature>
<sequence>MAHNRAFSPKVILDISHDHQVHHHHHLPGQMGYTDAALPQPIKLEIVDYEGSEAHRAPQYPDKENNYMALYPENPCEYSYGRSDNPDLTIPTILPPIPARKRRESFQEDHFDCDDDMTFKPKRSRFEEDSGHYLDPGYEPRYYPHPEYYQTEAPFTMKTLMEEDKPSSGDPFDLPVSFDAEDDVDETKSTDSKVSMCGSASSAGRRSRKPRRRRKATKESSFAELQTQRVMANVRERQRTQNLNEAFTSLRKIIPTMPSDKLSKIQTLKLATKYIEFLFKILSNKEICLQTLEERIRQGSTSSSPQSNEGLNTVFSGEGANSGVIAHEKLSLMFSVWRMDCDWNHGKG</sequence>
<dbReference type="GO" id="GO:0000981">
    <property type="term" value="F:DNA-binding transcription factor activity, RNA polymerase II-specific"/>
    <property type="evidence" value="ECO:0007669"/>
    <property type="project" value="TreeGrafter"/>
</dbReference>
<dbReference type="AlphaFoldDB" id="A0A1B0GM34"/>
<dbReference type="VEuPathDB" id="VectorBase:PPAI002101"/>
<evidence type="ECO:0000256" key="4">
    <source>
        <dbReference type="ARBA" id="ARBA00023125"/>
    </source>
</evidence>
<evidence type="ECO:0000256" key="2">
    <source>
        <dbReference type="ARBA" id="ARBA00022782"/>
    </source>
</evidence>
<comment type="function">
    <text evidence="7">Involved in the establishment and dorsoventral patterning of germ layers in the embryo.</text>
</comment>
<dbReference type="SUPFAM" id="SSF47459">
    <property type="entry name" value="HLH, helix-loop-helix DNA-binding domain"/>
    <property type="match status" value="1"/>
</dbReference>
<evidence type="ECO:0000313" key="11">
    <source>
        <dbReference type="EnsemblMetazoa" id="PPAI002101-PA"/>
    </source>
</evidence>
<dbReference type="SMART" id="SM00353">
    <property type="entry name" value="HLH"/>
    <property type="match status" value="1"/>
</dbReference>
<keyword evidence="1" id="KW-0217">Developmental protein</keyword>
<keyword evidence="5" id="KW-0804">Transcription</keyword>
<evidence type="ECO:0000313" key="12">
    <source>
        <dbReference type="Proteomes" id="UP000092462"/>
    </source>
</evidence>